<feature type="domain" description="MacB-like periplasmic core" evidence="8">
    <location>
        <begin position="18"/>
        <end position="227"/>
    </location>
</feature>
<sequence>MFIFRLLLKNAFRHKLRTLLTMIGLIVAICAFGLLRTIIDAWYAGVDGTSSVRLITRNSISLTFPLPLSYAERLHNVDGVTGVSWSNWFGGIYITERNFFPQFAVEPASYLALYPEYVLKDEEKKAFILDRQGAIVGRKLADQYGWKIGDQIPLRGTIFPGTWTFTLRGIWDGVDAKTDESQFLFHWQLLAESNRQRLKRGADYVGVYIVRINEPDNAPIVSERIDALFKNSLGETLTETEKAFQLGFVSMSEAILVAVNAVSFVIIIIIMAVMANTMTMTARERLAEYATLKALGFSPGFVVKLLFGESLVIALIGGGAGLLLTLPIAAAFAKAVGTLFPTFMVSQTTMLLQILASLIVGVVAAAWPAWKMSRIDIVNGLRHVA</sequence>
<dbReference type="EMBL" id="JACOFU010000001">
    <property type="protein sequence ID" value="MBC3829987.1"/>
    <property type="molecule type" value="Genomic_DNA"/>
</dbReference>
<evidence type="ECO:0000259" key="7">
    <source>
        <dbReference type="Pfam" id="PF02687"/>
    </source>
</evidence>
<evidence type="ECO:0000256" key="5">
    <source>
        <dbReference type="ARBA" id="ARBA00023136"/>
    </source>
</evidence>
<feature type="transmembrane region" description="Helical" evidence="6">
    <location>
        <begin position="313"/>
        <end position="337"/>
    </location>
</feature>
<keyword evidence="3 6" id="KW-0812">Transmembrane</keyword>
<feature type="domain" description="ABC3 transporter permease C-terminal" evidence="7">
    <location>
        <begin position="261"/>
        <end position="376"/>
    </location>
</feature>
<evidence type="ECO:0000256" key="1">
    <source>
        <dbReference type="ARBA" id="ARBA00004651"/>
    </source>
</evidence>
<dbReference type="Pfam" id="PF12704">
    <property type="entry name" value="MacB_PCD"/>
    <property type="match status" value="1"/>
</dbReference>
<dbReference type="PANTHER" id="PTHR43738:SF3">
    <property type="entry name" value="ABC TRANSPORTER PERMEASE"/>
    <property type="match status" value="1"/>
</dbReference>
<gene>
    <name evidence="9" type="ORF">H8K33_00535</name>
</gene>
<dbReference type="InterPro" id="IPR051125">
    <property type="entry name" value="ABC-4/HrtB_transporter"/>
</dbReference>
<organism evidence="9 10">
    <name type="scientific">Undibacterium amnicola</name>
    <dbReference type="NCBI Taxonomy" id="1834038"/>
    <lineage>
        <taxon>Bacteria</taxon>
        <taxon>Pseudomonadati</taxon>
        <taxon>Pseudomonadota</taxon>
        <taxon>Betaproteobacteria</taxon>
        <taxon>Burkholderiales</taxon>
        <taxon>Oxalobacteraceae</taxon>
        <taxon>Undibacterium</taxon>
    </lineage>
</organism>
<dbReference type="Proteomes" id="UP000643610">
    <property type="component" value="Unassembled WGS sequence"/>
</dbReference>
<dbReference type="PANTHER" id="PTHR43738">
    <property type="entry name" value="ABC TRANSPORTER, MEMBRANE PROTEIN"/>
    <property type="match status" value="1"/>
</dbReference>
<keyword evidence="5 6" id="KW-0472">Membrane</keyword>
<proteinExistence type="predicted"/>
<feature type="transmembrane region" description="Helical" evidence="6">
    <location>
        <begin position="20"/>
        <end position="43"/>
    </location>
</feature>
<accession>A0ABR6XM56</accession>
<dbReference type="InterPro" id="IPR025857">
    <property type="entry name" value="MacB_PCD"/>
</dbReference>
<reference evidence="9 10" key="1">
    <citation type="submission" date="2020-08" db="EMBL/GenBank/DDBJ databases">
        <title>Novel species isolated from subtropical streams in China.</title>
        <authorList>
            <person name="Lu H."/>
        </authorList>
    </citation>
    <scope>NUCLEOTIDE SEQUENCE [LARGE SCALE GENOMIC DNA]</scope>
    <source>
        <strain evidence="9 10">KCTC 52442</strain>
    </source>
</reference>
<comment type="subcellular location">
    <subcellularLocation>
        <location evidence="1">Cell membrane</location>
        <topology evidence="1">Multi-pass membrane protein</topology>
    </subcellularLocation>
</comment>
<evidence type="ECO:0000259" key="8">
    <source>
        <dbReference type="Pfam" id="PF12704"/>
    </source>
</evidence>
<name>A0ABR6XM56_9BURK</name>
<dbReference type="Pfam" id="PF02687">
    <property type="entry name" value="FtsX"/>
    <property type="match status" value="1"/>
</dbReference>
<evidence type="ECO:0000313" key="9">
    <source>
        <dbReference type="EMBL" id="MBC3829987.1"/>
    </source>
</evidence>
<dbReference type="RefSeq" id="WP_186889040.1">
    <property type="nucleotide sequence ID" value="NZ_JACOFU010000001.1"/>
</dbReference>
<evidence type="ECO:0000256" key="2">
    <source>
        <dbReference type="ARBA" id="ARBA00022475"/>
    </source>
</evidence>
<keyword evidence="10" id="KW-1185">Reference proteome</keyword>
<feature type="transmembrane region" description="Helical" evidence="6">
    <location>
        <begin position="349"/>
        <end position="370"/>
    </location>
</feature>
<evidence type="ECO:0000313" key="10">
    <source>
        <dbReference type="Proteomes" id="UP000643610"/>
    </source>
</evidence>
<dbReference type="InterPro" id="IPR003838">
    <property type="entry name" value="ABC3_permease_C"/>
</dbReference>
<keyword evidence="2" id="KW-1003">Cell membrane</keyword>
<keyword evidence="4 6" id="KW-1133">Transmembrane helix</keyword>
<protein>
    <submittedName>
        <fullName evidence="9">ABC transporter permease</fullName>
    </submittedName>
</protein>
<comment type="caution">
    <text evidence="9">The sequence shown here is derived from an EMBL/GenBank/DDBJ whole genome shotgun (WGS) entry which is preliminary data.</text>
</comment>
<feature type="transmembrane region" description="Helical" evidence="6">
    <location>
        <begin position="254"/>
        <end position="274"/>
    </location>
</feature>
<evidence type="ECO:0000256" key="6">
    <source>
        <dbReference type="SAM" id="Phobius"/>
    </source>
</evidence>
<evidence type="ECO:0000256" key="4">
    <source>
        <dbReference type="ARBA" id="ARBA00022989"/>
    </source>
</evidence>
<evidence type="ECO:0000256" key="3">
    <source>
        <dbReference type="ARBA" id="ARBA00022692"/>
    </source>
</evidence>